<keyword evidence="3" id="KW-1185">Reference proteome</keyword>
<sequence length="295" mass="31909">MALQDRMLQLVQAIDPLTLSVIRESDVYADYEAVLNDPTDFTLPWPPMGGRITSVLNDHLKEAIKEMYTGAELGESALEPQLVKQLDETRGSKPKLDRQLGSLAPQIPHSVAKVAVALQGVPVKEAVIVDSSLVHAGVPVVKLGSKDPTEQMLQLVSRGYLADEVLEDIASHTATDHVLKSVHQTPDPGPTGAELNPGSNPESSPQAATEAQTKTASSTESHPFDWAALGAFEEEMRSQACLPWYMPRYPEPFADTVPPGLPPPVFIEGIAQACEAGDWLSATRQFLEWANEATT</sequence>
<dbReference type="AlphaFoldDB" id="A0A023B094"/>
<protein>
    <submittedName>
        <fullName evidence="2">Uncharacterized protein</fullName>
    </submittedName>
</protein>
<dbReference type="GeneID" id="22915000"/>
<dbReference type="Proteomes" id="UP000019763">
    <property type="component" value="Unassembled WGS sequence"/>
</dbReference>
<organism evidence="2 3">
    <name type="scientific">Gregarina niphandrodes</name>
    <name type="common">Septate eugregarine</name>
    <dbReference type="NCBI Taxonomy" id="110365"/>
    <lineage>
        <taxon>Eukaryota</taxon>
        <taxon>Sar</taxon>
        <taxon>Alveolata</taxon>
        <taxon>Apicomplexa</taxon>
        <taxon>Conoidasida</taxon>
        <taxon>Gregarinasina</taxon>
        <taxon>Eugregarinorida</taxon>
        <taxon>Gregarinidae</taxon>
        <taxon>Gregarina</taxon>
    </lineage>
</organism>
<dbReference type="EMBL" id="AFNH02001043">
    <property type="protein sequence ID" value="EZG45070.1"/>
    <property type="molecule type" value="Genomic_DNA"/>
</dbReference>
<accession>A0A023B094</accession>
<reference evidence="2" key="1">
    <citation type="submission" date="2013-12" db="EMBL/GenBank/DDBJ databases">
        <authorList>
            <person name="Omoto C.K."/>
            <person name="Sibley D."/>
            <person name="Venepally P."/>
            <person name="Hadjithomas M."/>
            <person name="Karamycheva S."/>
            <person name="Brunk B."/>
            <person name="Roos D."/>
            <person name="Caler E."/>
            <person name="Lorenzi H."/>
        </authorList>
    </citation>
    <scope>NUCLEOTIDE SEQUENCE</scope>
</reference>
<evidence type="ECO:0000313" key="2">
    <source>
        <dbReference type="EMBL" id="EZG45070.1"/>
    </source>
</evidence>
<dbReference type="RefSeq" id="XP_011132574.1">
    <property type="nucleotide sequence ID" value="XM_011134272.1"/>
</dbReference>
<gene>
    <name evidence="2" type="ORF">GNI_141050</name>
</gene>
<name>A0A023B094_GRENI</name>
<feature type="compositionally biased region" description="Polar residues" evidence="1">
    <location>
        <begin position="197"/>
        <end position="221"/>
    </location>
</feature>
<evidence type="ECO:0000256" key="1">
    <source>
        <dbReference type="SAM" id="MobiDB-lite"/>
    </source>
</evidence>
<evidence type="ECO:0000313" key="3">
    <source>
        <dbReference type="Proteomes" id="UP000019763"/>
    </source>
</evidence>
<dbReference type="VEuPathDB" id="CryptoDB:GNI_141050"/>
<feature type="region of interest" description="Disordered" evidence="1">
    <location>
        <begin position="181"/>
        <end position="222"/>
    </location>
</feature>
<proteinExistence type="predicted"/>
<comment type="caution">
    <text evidence="2">The sequence shown here is derived from an EMBL/GenBank/DDBJ whole genome shotgun (WGS) entry which is preliminary data.</text>
</comment>